<comment type="caution">
    <text evidence="2">The sequence shown here is derived from an EMBL/GenBank/DDBJ whole genome shotgun (WGS) entry which is preliminary data.</text>
</comment>
<sequence length="135" mass="14707">MRKLLLAAMLACLPPSAMAQRYDSGRRSITAEGLAGPELSGAGVKVNNVVITRSEQPRGAYTFFASAVKRVAGRRSVRIELAGLKGDKRPTISSISAINLGDEQPNRMQLDQHRFIAFPAEVADTRTYLLRVLIP</sequence>
<evidence type="ECO:0000256" key="1">
    <source>
        <dbReference type="SAM" id="SignalP"/>
    </source>
</evidence>
<proteinExistence type="predicted"/>
<dbReference type="AlphaFoldDB" id="A0A4R5Q5K4"/>
<reference evidence="2 3" key="1">
    <citation type="journal article" date="2016" name="J. Microbiol.">
        <title>Dankookia rubra gen. nov., sp. nov., an alphaproteobacterium isolated from sediment of a shallow stream.</title>
        <authorList>
            <person name="Kim W.H."/>
            <person name="Kim D.H."/>
            <person name="Kang K."/>
            <person name="Ahn T.Y."/>
        </authorList>
    </citation>
    <scope>NUCLEOTIDE SEQUENCE [LARGE SCALE GENOMIC DNA]</scope>
    <source>
        <strain evidence="2 3">JCM30602</strain>
    </source>
</reference>
<dbReference type="EMBL" id="SMSJ01000147">
    <property type="protein sequence ID" value="TDH58170.1"/>
    <property type="molecule type" value="Genomic_DNA"/>
</dbReference>
<dbReference type="OrthoDB" id="9917198at2"/>
<accession>A0A4R5Q5K4</accession>
<feature type="chain" id="PRO_5020946013" evidence="1">
    <location>
        <begin position="20"/>
        <end position="135"/>
    </location>
</feature>
<dbReference type="Proteomes" id="UP000295096">
    <property type="component" value="Unassembled WGS sequence"/>
</dbReference>
<organism evidence="2 3">
    <name type="scientific">Dankookia rubra</name>
    <dbReference type="NCBI Taxonomy" id="1442381"/>
    <lineage>
        <taxon>Bacteria</taxon>
        <taxon>Pseudomonadati</taxon>
        <taxon>Pseudomonadota</taxon>
        <taxon>Alphaproteobacteria</taxon>
        <taxon>Acetobacterales</taxon>
        <taxon>Roseomonadaceae</taxon>
        <taxon>Dankookia</taxon>
    </lineage>
</organism>
<dbReference type="RefSeq" id="WP_133292979.1">
    <property type="nucleotide sequence ID" value="NZ_SMSJ01000147.1"/>
</dbReference>
<evidence type="ECO:0000313" key="3">
    <source>
        <dbReference type="Proteomes" id="UP000295096"/>
    </source>
</evidence>
<keyword evidence="3" id="KW-1185">Reference proteome</keyword>
<gene>
    <name evidence="2" type="ORF">E2C06_33980</name>
</gene>
<evidence type="ECO:0000313" key="2">
    <source>
        <dbReference type="EMBL" id="TDH58170.1"/>
    </source>
</evidence>
<protein>
    <submittedName>
        <fullName evidence="2">Uncharacterized protein</fullName>
    </submittedName>
</protein>
<feature type="signal peptide" evidence="1">
    <location>
        <begin position="1"/>
        <end position="19"/>
    </location>
</feature>
<keyword evidence="1" id="KW-0732">Signal</keyword>
<name>A0A4R5Q5K4_9PROT</name>